<gene>
    <name evidence="1" type="ORF">LSS_12814</name>
</gene>
<reference evidence="1 2" key="1">
    <citation type="journal article" date="2012" name="Gene">
        <title>Sequence of Leptospira santarosai serovar Shermani genome and prediction of virulence-associated genes.</title>
        <authorList>
            <person name="Chou L.F."/>
            <person name="Chen Y.T."/>
            <person name="Lu C.W."/>
            <person name="Ko Y.C."/>
            <person name="Tang C.Y."/>
            <person name="Pan M.J."/>
            <person name="Tian Y.C."/>
            <person name="Chiu C.H."/>
            <person name="Hung C.C."/>
            <person name="Yang C.W."/>
        </authorList>
    </citation>
    <scope>NUCLEOTIDE SEQUENCE [LARGE SCALE GENOMIC DNA]</scope>
    <source>
        <strain evidence="1">LT 821</strain>
    </source>
</reference>
<sequence length="50" mass="5896">MEKISYPNSRKETTERSNNVLEFYRRSIQKTEFLQSVSTGIDLLHSSFLN</sequence>
<dbReference type="EMBL" id="CP006694">
    <property type="protein sequence ID" value="EKT86368.1"/>
    <property type="molecule type" value="Genomic_DNA"/>
</dbReference>
<name>K8XY02_9LEPT</name>
<reference evidence="1 2" key="2">
    <citation type="journal article" date="2014" name="Emerg. Microbes Infect.">
        <title>Potential impact on kidney infection: a whole-genome analysis of Leptospira santarosai serovar Shermani.</title>
        <authorList>
            <person name="Chou L.F."/>
            <person name="Chen T.W."/>
            <person name="Ko Y.C."/>
            <person name="Pan M.J."/>
            <person name="Tian Y.C."/>
            <person name="Chiu C.H."/>
            <person name="Tang P."/>
            <person name="Hung C.C."/>
            <person name="Yang C.W."/>
        </authorList>
    </citation>
    <scope>NUCLEOTIDE SEQUENCE</scope>
    <source>
        <strain evidence="1 2">LT 821</strain>
    </source>
</reference>
<dbReference type="KEGG" id="lst:LSS_12814"/>
<proteinExistence type="predicted"/>
<evidence type="ECO:0000313" key="1">
    <source>
        <dbReference type="EMBL" id="EKT86368.1"/>
    </source>
</evidence>
<dbReference type="AlphaFoldDB" id="K8XY02"/>
<organism evidence="1 2">
    <name type="scientific">Leptospira santarosai serovar Shermani str. LT 821</name>
    <dbReference type="NCBI Taxonomy" id="758847"/>
    <lineage>
        <taxon>Bacteria</taxon>
        <taxon>Pseudomonadati</taxon>
        <taxon>Spirochaetota</taxon>
        <taxon>Spirochaetia</taxon>
        <taxon>Leptospirales</taxon>
        <taxon>Leptospiraceae</taxon>
        <taxon>Leptospira</taxon>
    </lineage>
</organism>
<accession>K8XY02</accession>
<protein>
    <submittedName>
        <fullName evidence="1">Uncharacterized protein</fullName>
    </submittedName>
</protein>
<dbReference type="Proteomes" id="UP000035800">
    <property type="component" value="Chromosome I"/>
</dbReference>
<evidence type="ECO:0000313" key="2">
    <source>
        <dbReference type="Proteomes" id="UP000035800"/>
    </source>
</evidence>